<evidence type="ECO:0000313" key="2">
    <source>
        <dbReference type="EMBL" id="PRZ33546.1"/>
    </source>
</evidence>
<dbReference type="AlphaFoldDB" id="A0A2T0ZB29"/>
<dbReference type="InterPro" id="IPR024498">
    <property type="entry name" value="DUF2786"/>
</dbReference>
<accession>A0A2T0ZB29</accession>
<comment type="caution">
    <text evidence="2">The sequence shown here is derived from an EMBL/GenBank/DDBJ whole genome shotgun (WGS) entry which is preliminary data.</text>
</comment>
<gene>
    <name evidence="2" type="ORF">CLV47_1252</name>
</gene>
<dbReference type="EMBL" id="PVUE01000025">
    <property type="protein sequence ID" value="PRZ33546.1"/>
    <property type="molecule type" value="Genomic_DNA"/>
</dbReference>
<name>A0A2T0ZB29_9ACTN</name>
<sequence>MFERAQMDPLEQRMIEIGLVLAIKRGRQHSGLVDDLVAEAAAARSKGVSGPTELATDVLMQALQQLWEVGWQPLDSIHAVRRQAPRLEPLALAAVSEEARRSSAALRAPDGWLDQLDELFQLDEDVEAIAPAPEPEVGLFEIEVEDQEGPEPLTTKPWSAIDMQSEAGRTLRDAWLDVLRLIGILCYQPDMPKLLPPPSKWSRRHRQNGERQTTGAHNAKILGRIRNLLAKAEATPYAAEAEALTAKAQDLMTRHSIDEALLQGENEKIAIQSTRIHIVAPYASAKVQLLHHIGEANRVRVVWSKELAIATVVGTPVDVRQVEMLFTSLLVQATHAMLEEGGSQSGGHDRSSSFRKSFLLAYAVRIGERLVEADAQATAAEAKAHGRDLVPMFARQAEAVESEFDRLFPRLGKSGTYSVNPRGWDAGRRAADRAQF</sequence>
<evidence type="ECO:0000259" key="1">
    <source>
        <dbReference type="Pfam" id="PF10979"/>
    </source>
</evidence>
<protein>
    <submittedName>
        <fullName evidence="2">Uncharacterized protein DUF2786</fullName>
    </submittedName>
</protein>
<keyword evidence="3" id="KW-1185">Reference proteome</keyword>
<dbReference type="Pfam" id="PF10979">
    <property type="entry name" value="DUF2786"/>
    <property type="match status" value="1"/>
</dbReference>
<organism evidence="2 3">
    <name type="scientific">Antricoccus suffuscus</name>
    <dbReference type="NCBI Taxonomy" id="1629062"/>
    <lineage>
        <taxon>Bacteria</taxon>
        <taxon>Bacillati</taxon>
        <taxon>Actinomycetota</taxon>
        <taxon>Actinomycetes</taxon>
        <taxon>Geodermatophilales</taxon>
        <taxon>Antricoccaceae</taxon>
        <taxon>Antricoccus</taxon>
    </lineage>
</organism>
<reference evidence="2 3" key="1">
    <citation type="submission" date="2018-03" db="EMBL/GenBank/DDBJ databases">
        <title>Genomic Encyclopedia of Archaeal and Bacterial Type Strains, Phase II (KMG-II): from individual species to whole genera.</title>
        <authorList>
            <person name="Goeker M."/>
        </authorList>
    </citation>
    <scope>NUCLEOTIDE SEQUENCE [LARGE SCALE GENOMIC DNA]</scope>
    <source>
        <strain evidence="2 3">DSM 100065</strain>
    </source>
</reference>
<proteinExistence type="predicted"/>
<dbReference type="Proteomes" id="UP000237752">
    <property type="component" value="Unassembled WGS sequence"/>
</dbReference>
<feature type="domain" description="DUF2786" evidence="1">
    <location>
        <begin position="220"/>
        <end position="259"/>
    </location>
</feature>
<evidence type="ECO:0000313" key="3">
    <source>
        <dbReference type="Proteomes" id="UP000237752"/>
    </source>
</evidence>